<accession>Q04TM1</accession>
<dbReference type="NCBIfam" id="TIGR04371">
    <property type="entry name" value="methyltran_NanM"/>
    <property type="match status" value="1"/>
</dbReference>
<dbReference type="AlphaFoldDB" id="Q04TM1"/>
<dbReference type="KEGG" id="lbj:LBJ_1138"/>
<dbReference type="InterPro" id="IPR029063">
    <property type="entry name" value="SAM-dependent_MTases_sf"/>
</dbReference>
<dbReference type="InterPro" id="IPR030807">
    <property type="entry name" value="Methyltran_NanM"/>
</dbReference>
<name>Q04TM1_LEPBJ</name>
<evidence type="ECO:0008006" key="3">
    <source>
        <dbReference type="Google" id="ProtNLM"/>
    </source>
</evidence>
<evidence type="ECO:0000313" key="1">
    <source>
        <dbReference type="EMBL" id="ABJ75749.1"/>
    </source>
</evidence>
<dbReference type="SUPFAM" id="SSF53335">
    <property type="entry name" value="S-adenosyl-L-methionine-dependent methyltransferases"/>
    <property type="match status" value="1"/>
</dbReference>
<protein>
    <recommendedName>
        <fullName evidence="3">Sugar O-methyltransferase</fullName>
    </recommendedName>
</protein>
<evidence type="ECO:0000313" key="2">
    <source>
        <dbReference type="Proteomes" id="UP000000656"/>
    </source>
</evidence>
<dbReference type="HOGENOM" id="CLU_794182_0_0_12"/>
<gene>
    <name evidence="1" type="ordered locus">LBJ_1138</name>
</gene>
<dbReference type="EMBL" id="CP000350">
    <property type="protein sequence ID" value="ABJ75749.1"/>
    <property type="molecule type" value="Genomic_DNA"/>
</dbReference>
<reference evidence="1 2" key="1">
    <citation type="journal article" date="2006" name="Proc. Natl. Acad. Sci. U.S.A.">
        <title>Genome reduction in Leptospira borgpetersenii reflects limited transmission potential.</title>
        <authorList>
            <person name="Bulach D.M."/>
            <person name="Zuerner R.L."/>
            <person name="Wilson P."/>
            <person name="Seemann T."/>
            <person name="McGrath A."/>
            <person name="Cullen P.A."/>
            <person name="Davis J."/>
            <person name="Johnson M."/>
            <person name="Kuczek E."/>
            <person name="Alt D.P."/>
            <person name="Peterson-Burch B."/>
            <person name="Coppel R.L."/>
            <person name="Rood J.I."/>
            <person name="Davies J.K."/>
            <person name="Adler B."/>
        </authorList>
    </citation>
    <scope>NUCLEOTIDE SEQUENCE [LARGE SCALE GENOMIC DNA]</scope>
    <source>
        <strain evidence="1 2">JB197</strain>
    </source>
</reference>
<organism evidence="1 2">
    <name type="scientific">Leptospira borgpetersenii serovar Hardjo-bovis (strain JB197)</name>
    <dbReference type="NCBI Taxonomy" id="355277"/>
    <lineage>
        <taxon>Bacteria</taxon>
        <taxon>Pseudomonadati</taxon>
        <taxon>Spirochaetota</taxon>
        <taxon>Spirochaetia</taxon>
        <taxon>Leptospirales</taxon>
        <taxon>Leptospiraceae</taxon>
        <taxon>Leptospira</taxon>
    </lineage>
</organism>
<sequence>MQITDRPEILKLMLGELEKAPDIYKPTNYWYLHQQVFIKELNKIGLKDFRKRKYSILETFGATDLDFKYGQIDLKSNKYFNNRYVRSLPFWDSVISFLNKKLNQHFPIIPPYNINFMELKEILYERVDLLAKSSKAKPLSSFSASLIGNPEDAFIVSGKNYTLAILYYYLRYLFCQKNLNLSKVKVIAELGCGSGKQIEVLKKLYPDIIFLLFDIPPQLYVSESYLSSIFPKDVVTFKETLDMETIDFSKKGKIYFFGNWRFPILKNMKIDLFWNAASFQEMEPDVVSNYLSIVNESAKAVFLQQTMGGKEEATKKGQHGVLKATTLKDYQKNLKHFKLTNIEASLTPFGTLNGYSDSFWKRKDTI</sequence>
<proteinExistence type="predicted"/>
<dbReference type="Proteomes" id="UP000000656">
    <property type="component" value="Chromosome 1"/>
</dbReference>